<dbReference type="OrthoDB" id="10260134at2759"/>
<evidence type="ECO:0000256" key="4">
    <source>
        <dbReference type="ARBA" id="ARBA00022692"/>
    </source>
</evidence>
<keyword evidence="12" id="KW-1185">Reference proteome</keyword>
<evidence type="ECO:0000313" key="12">
    <source>
        <dbReference type="Proteomes" id="UP000728032"/>
    </source>
</evidence>
<evidence type="ECO:0000256" key="8">
    <source>
        <dbReference type="ARBA" id="ARBA00023098"/>
    </source>
</evidence>
<evidence type="ECO:0000256" key="10">
    <source>
        <dbReference type="ARBA" id="ARBA00023160"/>
    </source>
</evidence>
<dbReference type="GO" id="GO:0005789">
    <property type="term" value="C:endoplasmic reticulum membrane"/>
    <property type="evidence" value="ECO:0007669"/>
    <property type="project" value="TreeGrafter"/>
</dbReference>
<dbReference type="GO" id="GO:0006636">
    <property type="term" value="P:unsaturated fatty acid biosynthetic process"/>
    <property type="evidence" value="ECO:0007669"/>
    <property type="project" value="TreeGrafter"/>
</dbReference>
<dbReference type="AlphaFoldDB" id="A0A7R9QSQ6"/>
<proteinExistence type="inferred from homology"/>
<keyword evidence="7" id="KW-0560">Oxidoreductase</keyword>
<evidence type="ECO:0000256" key="3">
    <source>
        <dbReference type="ARBA" id="ARBA00022516"/>
    </source>
</evidence>
<evidence type="ECO:0000256" key="1">
    <source>
        <dbReference type="ARBA" id="ARBA00004141"/>
    </source>
</evidence>
<keyword evidence="6" id="KW-1133">Transmembrane helix</keyword>
<keyword evidence="8" id="KW-0443">Lipid metabolism</keyword>
<protein>
    <submittedName>
        <fullName evidence="11">Uncharacterized protein</fullName>
    </submittedName>
</protein>
<name>A0A7R9QSQ6_9ACAR</name>
<sequence length="138" mass="15785">MADNTGVGTGALVLRDVSWLVNFMAHIGPAYKPYDKYINPRESRTVTYLALGEGYYNYHHTFPGDHSAFEYGWKDNWNIATAFIDMFGLNGRIFAAFGILCGAHRLWSHRSYKAKWQLRVLLAGLQTLALQNSIYEWC</sequence>
<evidence type="ECO:0000256" key="9">
    <source>
        <dbReference type="ARBA" id="ARBA00023136"/>
    </source>
</evidence>
<dbReference type="PANTHER" id="PTHR11351:SF31">
    <property type="entry name" value="DESATURASE 1, ISOFORM A-RELATED"/>
    <property type="match status" value="1"/>
</dbReference>
<evidence type="ECO:0000313" key="11">
    <source>
        <dbReference type="EMBL" id="CAD7656844.1"/>
    </source>
</evidence>
<keyword evidence="10" id="KW-0275">Fatty acid biosynthesis</keyword>
<keyword evidence="9" id="KW-0472">Membrane</keyword>
<keyword evidence="3" id="KW-0444">Lipid biosynthesis</keyword>
<dbReference type="EMBL" id="OC926704">
    <property type="protein sequence ID" value="CAD7656844.1"/>
    <property type="molecule type" value="Genomic_DNA"/>
</dbReference>
<dbReference type="Proteomes" id="UP000728032">
    <property type="component" value="Unassembled WGS sequence"/>
</dbReference>
<evidence type="ECO:0000256" key="2">
    <source>
        <dbReference type="ARBA" id="ARBA00009295"/>
    </source>
</evidence>
<evidence type="ECO:0000256" key="6">
    <source>
        <dbReference type="ARBA" id="ARBA00022989"/>
    </source>
</evidence>
<keyword evidence="4" id="KW-0812">Transmembrane</keyword>
<comment type="subcellular location">
    <subcellularLocation>
        <location evidence="1">Membrane</location>
        <topology evidence="1">Multi-pass membrane protein</topology>
    </subcellularLocation>
</comment>
<feature type="non-terminal residue" evidence="11">
    <location>
        <position position="1"/>
    </location>
</feature>
<comment type="similarity">
    <text evidence="2">Belongs to the fatty acid desaturase type 1 family.</text>
</comment>
<dbReference type="InterPro" id="IPR015876">
    <property type="entry name" value="Acyl-CoA_DS"/>
</dbReference>
<organism evidence="11">
    <name type="scientific">Oppiella nova</name>
    <dbReference type="NCBI Taxonomy" id="334625"/>
    <lineage>
        <taxon>Eukaryota</taxon>
        <taxon>Metazoa</taxon>
        <taxon>Ecdysozoa</taxon>
        <taxon>Arthropoda</taxon>
        <taxon>Chelicerata</taxon>
        <taxon>Arachnida</taxon>
        <taxon>Acari</taxon>
        <taxon>Acariformes</taxon>
        <taxon>Sarcoptiformes</taxon>
        <taxon>Oribatida</taxon>
        <taxon>Brachypylina</taxon>
        <taxon>Oppioidea</taxon>
        <taxon>Oppiidae</taxon>
        <taxon>Oppiella</taxon>
    </lineage>
</organism>
<reference evidence="11" key="1">
    <citation type="submission" date="2020-11" db="EMBL/GenBank/DDBJ databases">
        <authorList>
            <person name="Tran Van P."/>
        </authorList>
    </citation>
    <scope>NUCLEOTIDE SEQUENCE</scope>
</reference>
<dbReference type="PANTHER" id="PTHR11351">
    <property type="entry name" value="ACYL-COA DESATURASE"/>
    <property type="match status" value="1"/>
</dbReference>
<evidence type="ECO:0000256" key="5">
    <source>
        <dbReference type="ARBA" id="ARBA00022832"/>
    </source>
</evidence>
<accession>A0A7R9QSQ6</accession>
<evidence type="ECO:0000256" key="7">
    <source>
        <dbReference type="ARBA" id="ARBA00023002"/>
    </source>
</evidence>
<dbReference type="GO" id="GO:0005506">
    <property type="term" value="F:iron ion binding"/>
    <property type="evidence" value="ECO:0007669"/>
    <property type="project" value="TreeGrafter"/>
</dbReference>
<dbReference type="GO" id="GO:0004768">
    <property type="term" value="F:stearoyl-CoA 9-desaturase activity"/>
    <property type="evidence" value="ECO:0007669"/>
    <property type="project" value="TreeGrafter"/>
</dbReference>
<dbReference type="EMBL" id="CAJPVJ010011879">
    <property type="protein sequence ID" value="CAG2174031.1"/>
    <property type="molecule type" value="Genomic_DNA"/>
</dbReference>
<keyword evidence="5" id="KW-0276">Fatty acid metabolism</keyword>
<gene>
    <name evidence="11" type="ORF">ONB1V03_LOCUS13480</name>
</gene>